<sequence length="359" mass="40644">WLFHIHKKIKEGWLEFDTAMATPDMMSKVGRLGKILGRRPKPGPGQPGDEPGVDYLETEIELEELIEMMLQDLGLPNLKQKEVREAVIPKGWTFDSIEKHGIRPRLDKKRSIKEAIKRTEVLVSQLMRETGRNEAECRAALGLAEGDMVKAAGLLESPGPMPEAGDSSEIRLKSSDLRFRTLTEDIEYQSNAVVIAMMDVSGSMGTMKKYIARSFFFWMLSFLKTIYKTVDIRFIAHTTEAKLVDEHEFFHKGESGGTQCYSAYDLASELIDAEYPTARWNVYPFHFSDGEDWDVDRTIQSLKSVMDRGVATFGYGEIQTEYSASVLMEALRKDLSLKKFGQNGLVFFEGEWSKSPLLG</sequence>
<proteinExistence type="predicted"/>
<dbReference type="InterPro" id="IPR036465">
    <property type="entry name" value="vWFA_dom_sf"/>
</dbReference>
<reference evidence="1" key="1">
    <citation type="journal article" date="2015" name="Nature">
        <title>Complex archaea that bridge the gap between prokaryotes and eukaryotes.</title>
        <authorList>
            <person name="Spang A."/>
            <person name="Saw J.H."/>
            <person name="Jorgensen S.L."/>
            <person name="Zaremba-Niedzwiedzka K."/>
            <person name="Martijn J."/>
            <person name="Lind A.E."/>
            <person name="van Eijk R."/>
            <person name="Schleper C."/>
            <person name="Guy L."/>
            <person name="Ettema T.J."/>
        </authorList>
    </citation>
    <scope>NUCLEOTIDE SEQUENCE</scope>
</reference>
<dbReference type="Pfam" id="PF04285">
    <property type="entry name" value="DUF444"/>
    <property type="match status" value="1"/>
</dbReference>
<feature type="non-terminal residue" evidence="1">
    <location>
        <position position="1"/>
    </location>
</feature>
<dbReference type="SUPFAM" id="SSF53300">
    <property type="entry name" value="vWA-like"/>
    <property type="match status" value="1"/>
</dbReference>
<dbReference type="Gene3D" id="3.40.50.790">
    <property type="match status" value="1"/>
</dbReference>
<organism evidence="1">
    <name type="scientific">marine sediment metagenome</name>
    <dbReference type="NCBI Taxonomy" id="412755"/>
    <lineage>
        <taxon>unclassified sequences</taxon>
        <taxon>metagenomes</taxon>
        <taxon>ecological metagenomes</taxon>
    </lineage>
</organism>
<evidence type="ECO:0000313" key="1">
    <source>
        <dbReference type="EMBL" id="KKK59909.1"/>
    </source>
</evidence>
<name>A0A0F8Z0M6_9ZZZZ</name>
<dbReference type="InterPro" id="IPR006698">
    <property type="entry name" value="UPF0229"/>
</dbReference>
<dbReference type="PANTHER" id="PTHR30510">
    <property type="entry name" value="UPF0229 PROTEIN YEAH"/>
    <property type="match status" value="1"/>
</dbReference>
<protein>
    <recommendedName>
        <fullName evidence="2">VWFA domain-containing protein</fullName>
    </recommendedName>
</protein>
<dbReference type="InterPro" id="IPR023674">
    <property type="entry name" value="Ribosomal_uL1-like"/>
</dbReference>
<comment type="caution">
    <text evidence="1">The sequence shown here is derived from an EMBL/GenBank/DDBJ whole genome shotgun (WGS) entry which is preliminary data.</text>
</comment>
<gene>
    <name evidence="1" type="ORF">LCGC14_3029650</name>
</gene>
<accession>A0A0F8Z0M6</accession>
<dbReference type="EMBL" id="LAZR01063229">
    <property type="protein sequence ID" value="KKK59909.1"/>
    <property type="molecule type" value="Genomic_DNA"/>
</dbReference>
<dbReference type="InterPro" id="IPR016095">
    <property type="entry name" value="Ribosomal_uL1_3-a/b-sand"/>
</dbReference>
<feature type="non-terminal residue" evidence="1">
    <location>
        <position position="359"/>
    </location>
</feature>
<dbReference type="AlphaFoldDB" id="A0A0F8Z0M6"/>
<dbReference type="PANTHER" id="PTHR30510:SF2">
    <property type="entry name" value="UPF0229 PROTEIN YEAH"/>
    <property type="match status" value="1"/>
</dbReference>
<evidence type="ECO:0008006" key="2">
    <source>
        <dbReference type="Google" id="ProtNLM"/>
    </source>
</evidence>
<dbReference type="SUPFAM" id="SSF56808">
    <property type="entry name" value="Ribosomal protein L1"/>
    <property type="match status" value="1"/>
</dbReference>